<feature type="domain" description="Sulfatase-modifying factor enzyme-like" evidence="2">
    <location>
        <begin position="81"/>
        <end position="497"/>
    </location>
</feature>
<evidence type="ECO:0000259" key="2">
    <source>
        <dbReference type="Pfam" id="PF03781"/>
    </source>
</evidence>
<keyword evidence="1" id="KW-0472">Membrane</keyword>
<dbReference type="SUPFAM" id="SSF56436">
    <property type="entry name" value="C-type lectin-like"/>
    <property type="match status" value="1"/>
</dbReference>
<dbReference type="GO" id="GO:0120147">
    <property type="term" value="F:formylglycine-generating oxidase activity"/>
    <property type="evidence" value="ECO:0007669"/>
    <property type="project" value="TreeGrafter"/>
</dbReference>
<dbReference type="PANTHER" id="PTHR23150">
    <property type="entry name" value="SULFATASE MODIFYING FACTOR 1, 2"/>
    <property type="match status" value="1"/>
</dbReference>
<evidence type="ECO:0000256" key="1">
    <source>
        <dbReference type="SAM" id="Phobius"/>
    </source>
</evidence>
<dbReference type="STRING" id="879243.Poras_1587"/>
<gene>
    <name evidence="3" type="ordered locus">Poras_1587</name>
</gene>
<protein>
    <submittedName>
        <fullName evidence="3">Sulphatase-modifying factor protein</fullName>
    </submittedName>
</protein>
<keyword evidence="1" id="KW-1133">Transmembrane helix</keyword>
<dbReference type="InterPro" id="IPR016187">
    <property type="entry name" value="CTDL_fold"/>
</dbReference>
<dbReference type="PANTHER" id="PTHR23150:SF19">
    <property type="entry name" value="FORMYLGLYCINE-GENERATING ENZYME"/>
    <property type="match status" value="1"/>
</dbReference>
<dbReference type="Proteomes" id="UP000006545">
    <property type="component" value="Chromosome"/>
</dbReference>
<dbReference type="InterPro" id="IPR042095">
    <property type="entry name" value="SUMF_sf"/>
</dbReference>
<dbReference type="eggNOG" id="COG1262">
    <property type="taxonomic scope" value="Bacteria"/>
</dbReference>
<dbReference type="HOGENOM" id="CLU_012431_10_1_10"/>
<sequence length="504" mass="57608">MKEALPTYCSPSESAHDARSVQRLRTRIRAGALPLLGALALLLLFISVLGMVGCAPKRGSGVSAELVGVGLSSWSEPAPYGMVQIPQGHIVLGEREADTVWGLPAEYRAISVDAFWMDQTEVTNAQWRQFVYYVRDSIIRERLADPLYGGNPLYKITTDKYGDPVKPYLDWSQPLPTPKRALEQELEAMESVYYTNPVTGERKLDPKQMLYKYEVYDYHAAALYRNNLQQEVRASKGVQEPVMISKDTAYVNDRGEIIRETITRQLASEYDFLNTYIVAIYPDETVWVNDYPNSKNEIYTRTYFNHPRYDNHPVVGVTWEQATAFCHWRTDNYRKGLNLPDGAIVPEFRLPTEAEWEYAARAGRTNTKFPWNSEDLDSEDVCFLANFKPFEGDYAADGQVITSQVSTFSPNDYGLYDMAGNVAEWTSSSYFVSSYEMMDDVNPQMRYNAAREDNTMLRRKVAKGGSWKDVLRFIRSTRRIYAPQDEAHSYIGFRCVRSIINNSK</sequence>
<proteinExistence type="predicted"/>
<keyword evidence="4" id="KW-1185">Reference proteome</keyword>
<dbReference type="KEGG" id="pah:Poras_1587"/>
<dbReference type="Pfam" id="PF03781">
    <property type="entry name" value="FGE-sulfatase"/>
    <property type="match status" value="1"/>
</dbReference>
<reference evidence="4" key="1">
    <citation type="submission" date="2011-04" db="EMBL/GenBank/DDBJ databases">
        <title>The complete genome of Porphyromonas asaccharolytica DSM 20707.</title>
        <authorList>
            <person name="Lucas S."/>
            <person name="Han J."/>
            <person name="Lapidus A."/>
            <person name="Bruce D."/>
            <person name="Goodwin L."/>
            <person name="Pitluck S."/>
            <person name="Peters L."/>
            <person name="Kyrpides N."/>
            <person name="Mavromatis K."/>
            <person name="Ivanova N."/>
            <person name="Ovchinnikova G."/>
            <person name="Pagani I."/>
            <person name="Lu M."/>
            <person name="Detter J.C."/>
            <person name="Tapia R."/>
            <person name="Han C."/>
            <person name="Land M."/>
            <person name="Hauser L."/>
            <person name="Markowitz V."/>
            <person name="Cheng J.-F."/>
            <person name="Hugenholtz P."/>
            <person name="Woyke T."/>
            <person name="Wu D."/>
            <person name="Gronow S."/>
            <person name="Wellnitz S."/>
            <person name="Brambilla E."/>
            <person name="Klenk H.-P."/>
            <person name="Eisen J.A."/>
        </authorList>
    </citation>
    <scope>NUCLEOTIDE SEQUENCE [LARGE SCALE GENOMIC DNA]</scope>
    <source>
        <strain evidence="4">ATCC 25260 / DSM 20707 / VPI 4198</strain>
    </source>
</reference>
<dbReference type="AlphaFoldDB" id="F4KNS1"/>
<dbReference type="Gene3D" id="3.90.1580.10">
    <property type="entry name" value="paralog of FGE (formylglycine-generating enzyme)"/>
    <property type="match status" value="2"/>
</dbReference>
<evidence type="ECO:0000313" key="4">
    <source>
        <dbReference type="Proteomes" id="UP000006545"/>
    </source>
</evidence>
<dbReference type="InterPro" id="IPR051043">
    <property type="entry name" value="Sulfatase_Mod_Factor_Kinase"/>
</dbReference>
<dbReference type="InterPro" id="IPR005532">
    <property type="entry name" value="SUMF_dom"/>
</dbReference>
<evidence type="ECO:0000313" key="3">
    <source>
        <dbReference type="EMBL" id="AEE13518.1"/>
    </source>
</evidence>
<keyword evidence="1" id="KW-0812">Transmembrane</keyword>
<dbReference type="EMBL" id="CP002689">
    <property type="protein sequence ID" value="AEE13518.1"/>
    <property type="molecule type" value="Genomic_DNA"/>
</dbReference>
<organism evidence="3 4">
    <name type="scientific">Porphyromonas asaccharolytica (strain ATCC 25260 / DSM 20707 / BCRC 10618 / CCUG 7834 / JCM 6326 / LMG 13178 / VPI 4198 / B440)</name>
    <name type="common">Bacteroides asaccharolyticus</name>
    <dbReference type="NCBI Taxonomy" id="879243"/>
    <lineage>
        <taxon>Bacteria</taxon>
        <taxon>Pseudomonadati</taxon>
        <taxon>Bacteroidota</taxon>
        <taxon>Bacteroidia</taxon>
        <taxon>Bacteroidales</taxon>
        <taxon>Porphyromonadaceae</taxon>
        <taxon>Porphyromonas</taxon>
    </lineage>
</organism>
<accession>F4KNS1</accession>
<feature type="transmembrane region" description="Helical" evidence="1">
    <location>
        <begin position="32"/>
        <end position="53"/>
    </location>
</feature>
<name>F4KNS1_PORAD</name>